<sequence>KKLPFLLILILTGSLPWGEQKSTEVFAPFVSRLKAKAGENSITLTWRGSQDVLSHRLIFRHTEEISANNFAEAQRIARLAPETDVYIDYPPDTEKYFYAVLLEDEKKKPYKLFISFRNKTTSGAAISSLAPEKDLAAEVSGIGTRVGENSILISFQISKPNREFLLFRSEAPILNPEDLPPYPVRLKANTTSYQDYPIQGIDYYYAVLDAGLFGIGRVELTAGVNTTLNPVQLPMGPGRVGLSETAPLHPTTLPSS</sequence>
<evidence type="ECO:0000313" key="1">
    <source>
        <dbReference type="EMBL" id="GAH61869.1"/>
    </source>
</evidence>
<dbReference type="EMBL" id="BARU01034075">
    <property type="protein sequence ID" value="GAH61869.1"/>
    <property type="molecule type" value="Genomic_DNA"/>
</dbReference>
<protein>
    <submittedName>
        <fullName evidence="1">Uncharacterized protein</fullName>
    </submittedName>
</protein>
<name>X1I6X2_9ZZZZ</name>
<gene>
    <name evidence="1" type="ORF">S03H2_53531</name>
</gene>
<reference evidence="1" key="1">
    <citation type="journal article" date="2014" name="Front. Microbiol.">
        <title>High frequency of phylogenetically diverse reductive dehalogenase-homologous genes in deep subseafloor sedimentary metagenomes.</title>
        <authorList>
            <person name="Kawai M."/>
            <person name="Futagami T."/>
            <person name="Toyoda A."/>
            <person name="Takaki Y."/>
            <person name="Nishi S."/>
            <person name="Hori S."/>
            <person name="Arai W."/>
            <person name="Tsubouchi T."/>
            <person name="Morono Y."/>
            <person name="Uchiyama I."/>
            <person name="Ito T."/>
            <person name="Fujiyama A."/>
            <person name="Inagaki F."/>
            <person name="Takami H."/>
        </authorList>
    </citation>
    <scope>NUCLEOTIDE SEQUENCE</scope>
    <source>
        <strain evidence="1">Expedition CK06-06</strain>
    </source>
</reference>
<feature type="non-terminal residue" evidence="1">
    <location>
        <position position="1"/>
    </location>
</feature>
<dbReference type="Gene3D" id="2.60.40.10">
    <property type="entry name" value="Immunoglobulins"/>
    <property type="match status" value="1"/>
</dbReference>
<organism evidence="1">
    <name type="scientific">marine sediment metagenome</name>
    <dbReference type="NCBI Taxonomy" id="412755"/>
    <lineage>
        <taxon>unclassified sequences</taxon>
        <taxon>metagenomes</taxon>
        <taxon>ecological metagenomes</taxon>
    </lineage>
</organism>
<dbReference type="AlphaFoldDB" id="X1I6X2"/>
<comment type="caution">
    <text evidence="1">The sequence shown here is derived from an EMBL/GenBank/DDBJ whole genome shotgun (WGS) entry which is preliminary data.</text>
</comment>
<proteinExistence type="predicted"/>
<accession>X1I6X2</accession>
<dbReference type="InterPro" id="IPR013783">
    <property type="entry name" value="Ig-like_fold"/>
</dbReference>